<organism evidence="2 3">
    <name type="scientific">Herbidospora galbida</name>
    <dbReference type="NCBI Taxonomy" id="2575442"/>
    <lineage>
        <taxon>Bacteria</taxon>
        <taxon>Bacillati</taxon>
        <taxon>Actinomycetota</taxon>
        <taxon>Actinomycetes</taxon>
        <taxon>Streptosporangiales</taxon>
        <taxon>Streptosporangiaceae</taxon>
        <taxon>Herbidospora</taxon>
    </lineage>
</organism>
<protein>
    <submittedName>
        <fullName evidence="2">Uncharacterized protein</fullName>
    </submittedName>
</protein>
<keyword evidence="3" id="KW-1185">Reference proteome</keyword>
<reference evidence="2 3" key="1">
    <citation type="submission" date="2019-04" db="EMBL/GenBank/DDBJ databases">
        <title>Herbidospora sp. NEAU-GS14.nov., a novel actinomycete isolated from soil.</title>
        <authorList>
            <person name="Han L."/>
        </authorList>
    </citation>
    <scope>NUCLEOTIDE SEQUENCE [LARGE SCALE GENOMIC DNA]</scope>
    <source>
        <strain evidence="2 3">NEAU-GS14</strain>
    </source>
</reference>
<sequence length="115" mass="12800">MAVIDVTNSSDDWLACWLEPLGEDRWMRPGETFRFRNDYDGDERALIVVYEKEPDGIGHIAVWVEKGDIYAEVTTADGTAVDCGHRAEAQESSSVARRIMTDISERSGHNPPASS</sequence>
<evidence type="ECO:0000313" key="2">
    <source>
        <dbReference type="EMBL" id="TKK84365.1"/>
    </source>
</evidence>
<accession>A0A4U3M647</accession>
<dbReference type="EMBL" id="SZQA01000035">
    <property type="protein sequence ID" value="TKK84365.1"/>
    <property type="molecule type" value="Genomic_DNA"/>
</dbReference>
<gene>
    <name evidence="2" type="ORF">FDA94_29960</name>
</gene>
<dbReference type="RefSeq" id="WP_137250415.1">
    <property type="nucleotide sequence ID" value="NZ_SZQA01000035.1"/>
</dbReference>
<evidence type="ECO:0000256" key="1">
    <source>
        <dbReference type="SAM" id="MobiDB-lite"/>
    </source>
</evidence>
<feature type="compositionally biased region" description="Basic and acidic residues" evidence="1">
    <location>
        <begin position="99"/>
        <end position="108"/>
    </location>
</feature>
<proteinExistence type="predicted"/>
<dbReference type="AlphaFoldDB" id="A0A4U3M647"/>
<evidence type="ECO:0000313" key="3">
    <source>
        <dbReference type="Proteomes" id="UP000308705"/>
    </source>
</evidence>
<name>A0A4U3M647_9ACTN</name>
<dbReference type="Proteomes" id="UP000308705">
    <property type="component" value="Unassembled WGS sequence"/>
</dbReference>
<comment type="caution">
    <text evidence="2">The sequence shown here is derived from an EMBL/GenBank/DDBJ whole genome shotgun (WGS) entry which is preliminary data.</text>
</comment>
<dbReference type="OrthoDB" id="4329452at2"/>
<feature type="region of interest" description="Disordered" evidence="1">
    <location>
        <begin position="87"/>
        <end position="115"/>
    </location>
</feature>